<protein>
    <recommendedName>
        <fullName evidence="4">DUF3149 domain-containing protein</fullName>
    </recommendedName>
</protein>
<gene>
    <name evidence="2" type="ORF">BDD16_003148</name>
</gene>
<feature type="transmembrane region" description="Helical" evidence="1">
    <location>
        <begin position="12"/>
        <end position="35"/>
    </location>
</feature>
<keyword evidence="3" id="KW-1185">Reference proteome</keyword>
<dbReference type="Proteomes" id="UP000518288">
    <property type="component" value="Unassembled WGS sequence"/>
</dbReference>
<evidence type="ECO:0000256" key="1">
    <source>
        <dbReference type="SAM" id="Phobius"/>
    </source>
</evidence>
<accession>A0A7Y9QZ32</accession>
<dbReference type="InterPro" id="IPR021494">
    <property type="entry name" value="DUF3149"/>
</dbReference>
<dbReference type="AlphaFoldDB" id="A0A7Y9QZ32"/>
<evidence type="ECO:0008006" key="4">
    <source>
        <dbReference type="Google" id="ProtNLM"/>
    </source>
</evidence>
<evidence type="ECO:0000313" key="2">
    <source>
        <dbReference type="EMBL" id="NYG34162.1"/>
    </source>
</evidence>
<keyword evidence="1" id="KW-0812">Transmembrane</keyword>
<dbReference type="RefSeq" id="WP_179634841.1">
    <property type="nucleotide sequence ID" value="NZ_CAXYYM010000099.1"/>
</dbReference>
<reference evidence="2 3" key="1">
    <citation type="submission" date="2020-07" db="EMBL/GenBank/DDBJ databases">
        <title>Genomic Encyclopedia of Archaeal and Bacterial Type Strains, Phase II (KMG-II): from individual species to whole genera.</title>
        <authorList>
            <person name="Goeker M."/>
        </authorList>
    </citation>
    <scope>NUCLEOTIDE SEQUENCE [LARGE SCALE GENOMIC DNA]</scope>
    <source>
        <strain evidence="2 3">DSM 21226</strain>
    </source>
</reference>
<organism evidence="2 3">
    <name type="scientific">Sphaerotilus montanus</name>
    <dbReference type="NCBI Taxonomy" id="522889"/>
    <lineage>
        <taxon>Bacteria</taxon>
        <taxon>Pseudomonadati</taxon>
        <taxon>Pseudomonadota</taxon>
        <taxon>Betaproteobacteria</taxon>
        <taxon>Burkholderiales</taxon>
        <taxon>Sphaerotilaceae</taxon>
        <taxon>Sphaerotilus</taxon>
    </lineage>
</organism>
<name>A0A7Y9QZ32_9BURK</name>
<dbReference type="Pfam" id="PF11346">
    <property type="entry name" value="DUF3149"/>
    <property type="match status" value="1"/>
</dbReference>
<evidence type="ECO:0000313" key="3">
    <source>
        <dbReference type="Proteomes" id="UP000518288"/>
    </source>
</evidence>
<keyword evidence="1" id="KW-1133">Transmembrane helix</keyword>
<sequence>MHALQDFLSTDYGLMSAAGLAFMLGMGVFFLRYFLRHIREDSEAAERAAHQGRAA</sequence>
<proteinExistence type="predicted"/>
<comment type="caution">
    <text evidence="2">The sequence shown here is derived from an EMBL/GenBank/DDBJ whole genome shotgun (WGS) entry which is preliminary data.</text>
</comment>
<keyword evidence="1" id="KW-0472">Membrane</keyword>
<dbReference type="EMBL" id="JACCFH010000001">
    <property type="protein sequence ID" value="NYG34162.1"/>
    <property type="molecule type" value="Genomic_DNA"/>
</dbReference>